<evidence type="ECO:0000256" key="1">
    <source>
        <dbReference type="SAM" id="MobiDB-lite"/>
    </source>
</evidence>
<organism evidence="2 3">
    <name type="scientific">Dunaliella salina</name>
    <name type="common">Green alga</name>
    <name type="synonym">Protococcus salinus</name>
    <dbReference type="NCBI Taxonomy" id="3046"/>
    <lineage>
        <taxon>Eukaryota</taxon>
        <taxon>Viridiplantae</taxon>
        <taxon>Chlorophyta</taxon>
        <taxon>core chlorophytes</taxon>
        <taxon>Chlorophyceae</taxon>
        <taxon>CS clade</taxon>
        <taxon>Chlamydomonadales</taxon>
        <taxon>Dunaliellaceae</taxon>
        <taxon>Dunaliella</taxon>
    </lineage>
</organism>
<dbReference type="EMBL" id="MU070246">
    <property type="protein sequence ID" value="KAF5828789.1"/>
    <property type="molecule type" value="Genomic_DNA"/>
</dbReference>
<evidence type="ECO:0000313" key="2">
    <source>
        <dbReference type="EMBL" id="KAF5828789.1"/>
    </source>
</evidence>
<protein>
    <submittedName>
        <fullName evidence="2">Uncharacterized protein</fullName>
    </submittedName>
</protein>
<dbReference type="Proteomes" id="UP000815325">
    <property type="component" value="Unassembled WGS sequence"/>
</dbReference>
<feature type="compositionally biased region" description="Basic and acidic residues" evidence="1">
    <location>
        <begin position="1"/>
        <end position="17"/>
    </location>
</feature>
<feature type="region of interest" description="Disordered" evidence="1">
    <location>
        <begin position="62"/>
        <end position="112"/>
    </location>
</feature>
<feature type="compositionally biased region" description="Polar residues" evidence="1">
    <location>
        <begin position="85"/>
        <end position="97"/>
    </location>
</feature>
<feature type="compositionally biased region" description="Polar residues" evidence="1">
    <location>
        <begin position="218"/>
        <end position="229"/>
    </location>
</feature>
<proteinExistence type="predicted"/>
<feature type="compositionally biased region" description="Low complexity" evidence="1">
    <location>
        <begin position="480"/>
        <end position="496"/>
    </location>
</feature>
<feature type="non-terminal residue" evidence="2">
    <location>
        <position position="547"/>
    </location>
</feature>
<comment type="caution">
    <text evidence="2">The sequence shown here is derived from an EMBL/GenBank/DDBJ whole genome shotgun (WGS) entry which is preliminary data.</text>
</comment>
<sequence length="547" mass="57544">MHKGYRQDNTRTHKETELDNAGQEDGRAQGETAHAFMHKGPGQDNAEGQENAHALGRTAHACTHERPGHNGASSSNPTGFDGWGSTATDYPSHSGMRSMSLPPKWRPQQNSPPRVHVSAFKAASFGALPCGTAFGSLPETPDACIDDDPLSQIHDRTITPRHSSKGKASPAPGSVSCSRPGPAVRGLKHASGAAGSFKKGEPLARPCVRAHRRMTEPNPCNESELQPTSDHPRPLVGSISSCPTSGNSDTPATTPLPPLPPLLSSPLPCITDPLPGMTKASTSGTLPDLSKPVSDLHDATLPDIAGTQSCASALMQRLKGLGGHEGCTATAKPKLAHWTSVGLGGCSSMNTDTSITTCVKSVGTGKSDANESWVGASAAMLPSLLAEGQQAKMASVMAEVGLDLLHHALVEGLPVLADRLMCGLLGAPFHLPFDLLMLGRLPAVIQQGCCLNAAPQQQQQQQQQQELQQKTEQQQQQQQQTKQQHQQQQKTSKLQHAPQALRPKCTAGAEVPACALSSHPSLLTSALLSGCSQTVSLVLQWGSQHGE</sequence>
<keyword evidence="3" id="KW-1185">Reference proteome</keyword>
<feature type="region of interest" description="Disordered" evidence="1">
    <location>
        <begin position="1"/>
        <end position="50"/>
    </location>
</feature>
<feature type="region of interest" description="Disordered" evidence="1">
    <location>
        <begin position="480"/>
        <end position="502"/>
    </location>
</feature>
<feature type="region of interest" description="Disordered" evidence="1">
    <location>
        <begin position="214"/>
        <end position="258"/>
    </location>
</feature>
<dbReference type="InterPro" id="IPR052145">
    <property type="entry name" value="Mediator/Homeobox_domain"/>
</dbReference>
<reference evidence="2" key="1">
    <citation type="submission" date="2017-08" db="EMBL/GenBank/DDBJ databases">
        <authorList>
            <person name="Polle J.E."/>
            <person name="Barry K."/>
            <person name="Cushman J."/>
            <person name="Schmutz J."/>
            <person name="Tran D."/>
            <person name="Hathwaick L.T."/>
            <person name="Yim W.C."/>
            <person name="Jenkins J."/>
            <person name="Mckie-Krisberg Z.M."/>
            <person name="Prochnik S."/>
            <person name="Lindquist E."/>
            <person name="Dockter R.B."/>
            <person name="Adam C."/>
            <person name="Molina H."/>
            <person name="Bunkerborg J."/>
            <person name="Jin E."/>
            <person name="Buchheim M."/>
            <person name="Magnuson J."/>
        </authorList>
    </citation>
    <scope>NUCLEOTIDE SEQUENCE</scope>
    <source>
        <strain evidence="2">CCAP 19/18</strain>
    </source>
</reference>
<evidence type="ECO:0000313" key="3">
    <source>
        <dbReference type="Proteomes" id="UP000815325"/>
    </source>
</evidence>
<gene>
    <name evidence="2" type="ORF">DUNSADRAFT_17085</name>
</gene>
<feature type="compositionally biased region" description="Polar residues" evidence="1">
    <location>
        <begin position="238"/>
        <end position="253"/>
    </location>
</feature>
<feature type="region of interest" description="Disordered" evidence="1">
    <location>
        <begin position="157"/>
        <end position="200"/>
    </location>
</feature>
<accession>A0ABQ7G2G6</accession>
<name>A0ABQ7G2G6_DUNSA</name>
<dbReference type="PANTHER" id="PTHR24330">
    <property type="entry name" value="HOMEOBOX PROTEIN BARH-LIKE"/>
    <property type="match status" value="1"/>
</dbReference>
<dbReference type="PANTHER" id="PTHR24330:SF19">
    <property type="entry name" value="MEDIATOR OF RNA POLYMERASE II TRANSCRIPTION SUBUNIT 29"/>
    <property type="match status" value="1"/>
</dbReference>